<reference evidence="8 9" key="1">
    <citation type="submission" date="2006-05" db="EMBL/GenBank/DDBJ databases">
        <authorList>
            <person name="King G."/>
            <person name="Ferriera S."/>
            <person name="Johnson J."/>
            <person name="Kravitz S."/>
            <person name="Beeson K."/>
            <person name="Sutton G."/>
            <person name="Rogers Y.-H."/>
            <person name="Friedman R."/>
            <person name="Frazier M."/>
            <person name="Venter J.C."/>
        </authorList>
    </citation>
    <scope>NUCLEOTIDE SEQUENCE [LARGE SCALE GENOMIC DNA]</scope>
    <source>
        <strain evidence="9">ATCC 25650 / DSM 13394 / JCM 20685 / NBRC 16684 / NCIMB 2208 / IAM 12614 / B1</strain>
    </source>
</reference>
<dbReference type="AlphaFoldDB" id="A0NX64"/>
<evidence type="ECO:0000256" key="4">
    <source>
        <dbReference type="ARBA" id="ARBA00023186"/>
    </source>
</evidence>
<feature type="domain" description="UreE urease accessory N-terminal" evidence="7">
    <location>
        <begin position="3"/>
        <end position="67"/>
    </location>
</feature>
<comment type="function">
    <text evidence="5">Involved in urease metallocenter assembly. Binds nickel. Probably functions as a nickel donor during metallocenter assembly.</text>
</comment>
<dbReference type="Pfam" id="PF05194">
    <property type="entry name" value="UreE_C"/>
    <property type="match status" value="1"/>
</dbReference>
<gene>
    <name evidence="5" type="primary">ureE</name>
    <name evidence="8" type="ORF">SIAM614_27213</name>
</gene>
<dbReference type="Gene3D" id="2.60.260.20">
    <property type="entry name" value="Urease metallochaperone UreE, N-terminal domain"/>
    <property type="match status" value="1"/>
</dbReference>
<dbReference type="CDD" id="cd00571">
    <property type="entry name" value="UreE"/>
    <property type="match status" value="1"/>
</dbReference>
<evidence type="ECO:0000256" key="5">
    <source>
        <dbReference type="HAMAP-Rule" id="MF_00822"/>
    </source>
</evidence>
<keyword evidence="2 5" id="KW-0963">Cytoplasm</keyword>
<dbReference type="PIRSF" id="PIRSF036402">
    <property type="entry name" value="Ureas_acces_UreE"/>
    <property type="match status" value="1"/>
</dbReference>
<comment type="similarity">
    <text evidence="5">Belongs to the UreE family.</text>
</comment>
<dbReference type="GeneID" id="68847938"/>
<sequence>MIRVAKIHNASTWTGDAADRVTLDREDRYRRRAVLTGAAGLAFLLDEPVAIHLRHGDGLELEDGRIVEVLAEPEELVEIHADDSAHLVKIAWHLGNRHLPTQLMGNTLRIRRDHVIEDMVEKLGGRLTELLAPFDPEGGAYGHGRTHGHDHGHGHSHDHPHGHSHDHSHDHGHGSGHSHD</sequence>
<evidence type="ECO:0000256" key="1">
    <source>
        <dbReference type="ARBA" id="ARBA00004496"/>
    </source>
</evidence>
<accession>A0NX64</accession>
<dbReference type="GO" id="GO:0016151">
    <property type="term" value="F:nickel cation binding"/>
    <property type="evidence" value="ECO:0007669"/>
    <property type="project" value="UniProtKB-UniRule"/>
</dbReference>
<evidence type="ECO:0000256" key="2">
    <source>
        <dbReference type="ARBA" id="ARBA00022490"/>
    </source>
</evidence>
<evidence type="ECO:0000256" key="6">
    <source>
        <dbReference type="SAM" id="MobiDB-lite"/>
    </source>
</evidence>
<feature type="region of interest" description="Disordered" evidence="6">
    <location>
        <begin position="138"/>
        <end position="180"/>
    </location>
</feature>
<dbReference type="GO" id="GO:0065003">
    <property type="term" value="P:protein-containing complex assembly"/>
    <property type="evidence" value="ECO:0007669"/>
    <property type="project" value="InterPro"/>
</dbReference>
<organism evidence="8 9">
    <name type="scientific">Roseibium aggregatum (strain ATCC 25650 / DSM 13394 / JCM 20685 / NBRC 16684 / NCIMB 2208 / IAM 12614 / B1)</name>
    <name type="common">Stappia aggregata</name>
    <dbReference type="NCBI Taxonomy" id="384765"/>
    <lineage>
        <taxon>Bacteria</taxon>
        <taxon>Pseudomonadati</taxon>
        <taxon>Pseudomonadota</taxon>
        <taxon>Alphaproteobacteria</taxon>
        <taxon>Hyphomicrobiales</taxon>
        <taxon>Stappiaceae</taxon>
        <taxon>Roseibium</taxon>
    </lineage>
</organism>
<comment type="caution">
    <text evidence="8">The sequence shown here is derived from an EMBL/GenBank/DDBJ whole genome shotgun (WGS) entry which is preliminary data.</text>
</comment>
<dbReference type="InterPro" id="IPR004029">
    <property type="entry name" value="UreE_N"/>
</dbReference>
<dbReference type="InterPro" id="IPR036118">
    <property type="entry name" value="UreE_N_sf"/>
</dbReference>
<dbReference type="GO" id="GO:0051082">
    <property type="term" value="F:unfolded protein binding"/>
    <property type="evidence" value="ECO:0007669"/>
    <property type="project" value="UniProtKB-UniRule"/>
</dbReference>
<dbReference type="OrthoDB" id="9802215at2"/>
<dbReference type="RefSeq" id="WP_006936849.1">
    <property type="nucleotide sequence ID" value="NZ_AAUW01000013.1"/>
</dbReference>
<dbReference type="Gene3D" id="3.30.70.790">
    <property type="entry name" value="UreE, C-terminal domain"/>
    <property type="match status" value="1"/>
</dbReference>
<dbReference type="SUPFAM" id="SSF69737">
    <property type="entry name" value="Urease metallochaperone UreE, C-terminal domain"/>
    <property type="match status" value="1"/>
</dbReference>
<dbReference type="InterPro" id="IPR007864">
    <property type="entry name" value="UreE_C_dom"/>
</dbReference>
<dbReference type="Pfam" id="PF02814">
    <property type="entry name" value="UreE_N"/>
    <property type="match status" value="1"/>
</dbReference>
<evidence type="ECO:0000259" key="7">
    <source>
        <dbReference type="SMART" id="SM00988"/>
    </source>
</evidence>
<dbReference type="HAMAP" id="MF_00822">
    <property type="entry name" value="UreE"/>
    <property type="match status" value="1"/>
</dbReference>
<dbReference type="Proteomes" id="UP000004848">
    <property type="component" value="Unassembled WGS sequence"/>
</dbReference>
<evidence type="ECO:0000313" key="9">
    <source>
        <dbReference type="Proteomes" id="UP000004848"/>
    </source>
</evidence>
<feature type="compositionally biased region" description="Basic and acidic residues" evidence="6">
    <location>
        <begin position="147"/>
        <end position="180"/>
    </location>
</feature>
<keyword evidence="3 5" id="KW-0533">Nickel</keyword>
<dbReference type="SMART" id="SM00988">
    <property type="entry name" value="UreE_N"/>
    <property type="match status" value="1"/>
</dbReference>
<evidence type="ECO:0000313" key="8">
    <source>
        <dbReference type="EMBL" id="EAV42723.1"/>
    </source>
</evidence>
<dbReference type="SUPFAM" id="SSF69287">
    <property type="entry name" value="Urease metallochaperone UreE, N-terminal domain"/>
    <property type="match status" value="1"/>
</dbReference>
<comment type="subcellular location">
    <subcellularLocation>
        <location evidence="1 5">Cytoplasm</location>
    </subcellularLocation>
</comment>
<dbReference type="EMBL" id="AAUW01000013">
    <property type="protein sequence ID" value="EAV42723.1"/>
    <property type="molecule type" value="Genomic_DNA"/>
</dbReference>
<dbReference type="eggNOG" id="COG2371">
    <property type="taxonomic scope" value="Bacteria"/>
</dbReference>
<name>A0NX64_ROSAI</name>
<dbReference type="GO" id="GO:0006457">
    <property type="term" value="P:protein folding"/>
    <property type="evidence" value="ECO:0007669"/>
    <property type="project" value="InterPro"/>
</dbReference>
<protein>
    <recommendedName>
        <fullName evidence="5">Urease accessory protein UreE</fullName>
    </recommendedName>
</protein>
<proteinExistence type="inferred from homology"/>
<dbReference type="GO" id="GO:0005737">
    <property type="term" value="C:cytoplasm"/>
    <property type="evidence" value="ECO:0007669"/>
    <property type="project" value="UniProtKB-SubCell"/>
</dbReference>
<dbReference type="GO" id="GO:0019627">
    <property type="term" value="P:urea metabolic process"/>
    <property type="evidence" value="ECO:0007669"/>
    <property type="project" value="InterPro"/>
</dbReference>
<keyword evidence="4 5" id="KW-0143">Chaperone</keyword>
<dbReference type="InterPro" id="IPR012406">
    <property type="entry name" value="UreE"/>
</dbReference>
<evidence type="ECO:0000256" key="3">
    <source>
        <dbReference type="ARBA" id="ARBA00022596"/>
    </source>
</evidence>